<evidence type="ECO:0000313" key="2">
    <source>
        <dbReference type="EMBL" id="CAI9620866.1"/>
    </source>
</evidence>
<feature type="compositionally biased region" description="Polar residues" evidence="1">
    <location>
        <begin position="52"/>
        <end position="68"/>
    </location>
</feature>
<feature type="region of interest" description="Disordered" evidence="1">
    <location>
        <begin position="1"/>
        <end position="38"/>
    </location>
</feature>
<feature type="compositionally biased region" description="Basic and acidic residues" evidence="1">
    <location>
        <begin position="100"/>
        <end position="111"/>
    </location>
</feature>
<feature type="region of interest" description="Disordered" evidence="1">
    <location>
        <begin position="52"/>
        <end position="173"/>
    </location>
</feature>
<accession>A0ABN9HLL7</accession>
<name>A0ABN9HLL7_9NEOB</name>
<comment type="caution">
    <text evidence="2">The sequence shown here is derived from an EMBL/GenBank/DDBJ whole genome shotgun (WGS) entry which is preliminary data.</text>
</comment>
<organism evidence="2 3">
    <name type="scientific">Staurois parvus</name>
    <dbReference type="NCBI Taxonomy" id="386267"/>
    <lineage>
        <taxon>Eukaryota</taxon>
        <taxon>Metazoa</taxon>
        <taxon>Chordata</taxon>
        <taxon>Craniata</taxon>
        <taxon>Vertebrata</taxon>
        <taxon>Euteleostomi</taxon>
        <taxon>Amphibia</taxon>
        <taxon>Batrachia</taxon>
        <taxon>Anura</taxon>
        <taxon>Neobatrachia</taxon>
        <taxon>Ranoidea</taxon>
        <taxon>Ranidae</taxon>
        <taxon>Staurois</taxon>
    </lineage>
</organism>
<evidence type="ECO:0000256" key="1">
    <source>
        <dbReference type="SAM" id="MobiDB-lite"/>
    </source>
</evidence>
<feature type="region of interest" description="Disordered" evidence="1">
    <location>
        <begin position="185"/>
        <end position="214"/>
    </location>
</feature>
<evidence type="ECO:0000313" key="3">
    <source>
        <dbReference type="Proteomes" id="UP001162483"/>
    </source>
</evidence>
<feature type="compositionally biased region" description="Basic and acidic residues" evidence="1">
    <location>
        <begin position="202"/>
        <end position="214"/>
    </location>
</feature>
<sequence length="214" mass="23051">PYNPRRSHSDASIGSHSSNESGYGGSSPNFSRQNSNSTLSINASNASVTFTNASTSKTADSPVTSSNPLDLCAPSKAGSVVDGTFKRASETDSGISAQAMEKEQRQSRESLTDSAQQMDSKRRGNQVENGSNSTLPSNGDKGQVSTNRRGLRKKGLATATEKEQEGSEQEGDQVYYAVYTFRARSPQRTYSIGQSETQDPGVQRHEREQRMVVG</sequence>
<feature type="compositionally biased region" description="Polar residues" evidence="1">
    <location>
        <begin position="186"/>
        <end position="200"/>
    </location>
</feature>
<keyword evidence="3" id="KW-1185">Reference proteome</keyword>
<feature type="compositionally biased region" description="Polar residues" evidence="1">
    <location>
        <begin position="26"/>
        <end position="38"/>
    </location>
</feature>
<feature type="compositionally biased region" description="Polar residues" evidence="1">
    <location>
        <begin position="126"/>
        <end position="137"/>
    </location>
</feature>
<dbReference type="Proteomes" id="UP001162483">
    <property type="component" value="Unassembled WGS sequence"/>
</dbReference>
<dbReference type="EMBL" id="CATNWA010021001">
    <property type="protein sequence ID" value="CAI9620866.1"/>
    <property type="molecule type" value="Genomic_DNA"/>
</dbReference>
<protein>
    <submittedName>
        <fullName evidence="2">Uncharacterized protein</fullName>
    </submittedName>
</protein>
<gene>
    <name evidence="2" type="ORF">SPARVUS_LOCUS16046886</name>
</gene>
<proteinExistence type="predicted"/>
<reference evidence="2" key="1">
    <citation type="submission" date="2023-05" db="EMBL/GenBank/DDBJ databases">
        <authorList>
            <person name="Stuckert A."/>
        </authorList>
    </citation>
    <scope>NUCLEOTIDE SEQUENCE</scope>
</reference>
<feature type="non-terminal residue" evidence="2">
    <location>
        <position position="1"/>
    </location>
</feature>